<accession>A0A8X8WCX4</accession>
<name>A0A8X8WCX4_SALSN</name>
<organism evidence="2">
    <name type="scientific">Salvia splendens</name>
    <name type="common">Scarlet sage</name>
    <dbReference type="NCBI Taxonomy" id="180675"/>
    <lineage>
        <taxon>Eukaryota</taxon>
        <taxon>Viridiplantae</taxon>
        <taxon>Streptophyta</taxon>
        <taxon>Embryophyta</taxon>
        <taxon>Tracheophyta</taxon>
        <taxon>Spermatophyta</taxon>
        <taxon>Magnoliopsida</taxon>
        <taxon>eudicotyledons</taxon>
        <taxon>Gunneridae</taxon>
        <taxon>Pentapetalae</taxon>
        <taxon>asterids</taxon>
        <taxon>lamiids</taxon>
        <taxon>Lamiales</taxon>
        <taxon>Lamiaceae</taxon>
        <taxon>Nepetoideae</taxon>
        <taxon>Mentheae</taxon>
        <taxon>Salviinae</taxon>
        <taxon>Salvia</taxon>
        <taxon>Salvia subgen. Calosphace</taxon>
        <taxon>core Calosphace</taxon>
    </lineage>
</organism>
<reference evidence="2" key="1">
    <citation type="submission" date="2018-01" db="EMBL/GenBank/DDBJ databases">
        <authorList>
            <person name="Mao J.F."/>
        </authorList>
    </citation>
    <scope>NUCLEOTIDE SEQUENCE</scope>
    <source>
        <strain evidence="2">Huo1</strain>
        <tissue evidence="2">Leaf</tissue>
    </source>
</reference>
<dbReference type="Proteomes" id="UP000298416">
    <property type="component" value="Unassembled WGS sequence"/>
</dbReference>
<keyword evidence="3" id="KW-1185">Reference proteome</keyword>
<evidence type="ECO:0000256" key="1">
    <source>
        <dbReference type="SAM" id="MobiDB-lite"/>
    </source>
</evidence>
<feature type="compositionally biased region" description="Basic and acidic residues" evidence="1">
    <location>
        <begin position="155"/>
        <end position="168"/>
    </location>
</feature>
<dbReference type="PANTHER" id="PTHR34280">
    <property type="entry name" value="OS01G0920100 PROTEIN"/>
    <property type="match status" value="1"/>
</dbReference>
<sequence>MGACVSLCLSVDSKNENLVISSPVKPSSFPVNGRDHSAAVLAVTASLSLPGSRGGGSKDDAFFDSQPWLESDCEDEFLSVNGDFTPSRGSTPVHHRFSSGNPAVNKPQPVPEPLPEPFPNKRLSELFQESLRHQQGGDKEDEASEESVIAGNEETSERSGNEAVREEQSAQCCIPRLRSRRPSTKARVEKV</sequence>
<dbReference type="PANTHER" id="PTHR34280:SF2">
    <property type="entry name" value="OS01G0920100 PROTEIN"/>
    <property type="match status" value="1"/>
</dbReference>
<dbReference type="OrthoDB" id="1925325at2759"/>
<feature type="region of interest" description="Disordered" evidence="1">
    <location>
        <begin position="81"/>
        <end position="171"/>
    </location>
</feature>
<comment type="caution">
    <text evidence="2">The sequence shown here is derived from an EMBL/GenBank/DDBJ whole genome shotgun (WGS) entry which is preliminary data.</text>
</comment>
<feature type="compositionally biased region" description="Pro residues" evidence="1">
    <location>
        <begin position="108"/>
        <end position="118"/>
    </location>
</feature>
<dbReference type="InterPro" id="IPR038947">
    <property type="entry name" value="At3g27210-like"/>
</dbReference>
<gene>
    <name evidence="2" type="ORF">SASPL_149631</name>
</gene>
<evidence type="ECO:0000313" key="3">
    <source>
        <dbReference type="Proteomes" id="UP000298416"/>
    </source>
</evidence>
<protein>
    <submittedName>
        <fullName evidence="2">Uncharacterized protein</fullName>
    </submittedName>
</protein>
<reference evidence="2" key="2">
    <citation type="submission" date="2020-08" db="EMBL/GenBank/DDBJ databases">
        <title>Plant Genome Project.</title>
        <authorList>
            <person name="Zhang R.-G."/>
        </authorList>
    </citation>
    <scope>NUCLEOTIDE SEQUENCE</scope>
    <source>
        <strain evidence="2">Huo1</strain>
        <tissue evidence="2">Leaf</tissue>
    </source>
</reference>
<proteinExistence type="predicted"/>
<dbReference type="EMBL" id="PNBA02000019">
    <property type="protein sequence ID" value="KAG6391869.1"/>
    <property type="molecule type" value="Genomic_DNA"/>
</dbReference>
<dbReference type="AlphaFoldDB" id="A0A8X8WCX4"/>
<evidence type="ECO:0000313" key="2">
    <source>
        <dbReference type="EMBL" id="KAG6391869.1"/>
    </source>
</evidence>